<evidence type="ECO:0000313" key="3">
    <source>
        <dbReference type="Proteomes" id="UP001367508"/>
    </source>
</evidence>
<evidence type="ECO:0000256" key="1">
    <source>
        <dbReference type="SAM" id="MobiDB-lite"/>
    </source>
</evidence>
<proteinExistence type="predicted"/>
<gene>
    <name evidence="2" type="ORF">VNO77_08869</name>
</gene>
<dbReference type="Proteomes" id="UP001367508">
    <property type="component" value="Unassembled WGS sequence"/>
</dbReference>
<dbReference type="EMBL" id="JAYMYQ010000002">
    <property type="protein sequence ID" value="KAK7350347.1"/>
    <property type="molecule type" value="Genomic_DNA"/>
</dbReference>
<comment type="caution">
    <text evidence="2">The sequence shown here is derived from an EMBL/GenBank/DDBJ whole genome shotgun (WGS) entry which is preliminary data.</text>
</comment>
<evidence type="ECO:0000313" key="2">
    <source>
        <dbReference type="EMBL" id="KAK7350347.1"/>
    </source>
</evidence>
<dbReference type="AlphaFoldDB" id="A0AAN9ME70"/>
<protein>
    <submittedName>
        <fullName evidence="2">Uncharacterized protein</fullName>
    </submittedName>
</protein>
<organism evidence="2 3">
    <name type="scientific">Canavalia gladiata</name>
    <name type="common">Sword bean</name>
    <name type="synonym">Dolichos gladiatus</name>
    <dbReference type="NCBI Taxonomy" id="3824"/>
    <lineage>
        <taxon>Eukaryota</taxon>
        <taxon>Viridiplantae</taxon>
        <taxon>Streptophyta</taxon>
        <taxon>Embryophyta</taxon>
        <taxon>Tracheophyta</taxon>
        <taxon>Spermatophyta</taxon>
        <taxon>Magnoliopsida</taxon>
        <taxon>eudicotyledons</taxon>
        <taxon>Gunneridae</taxon>
        <taxon>Pentapetalae</taxon>
        <taxon>rosids</taxon>
        <taxon>fabids</taxon>
        <taxon>Fabales</taxon>
        <taxon>Fabaceae</taxon>
        <taxon>Papilionoideae</taxon>
        <taxon>50 kb inversion clade</taxon>
        <taxon>NPAAA clade</taxon>
        <taxon>indigoferoid/millettioid clade</taxon>
        <taxon>Phaseoleae</taxon>
        <taxon>Canavalia</taxon>
    </lineage>
</organism>
<feature type="region of interest" description="Disordered" evidence="1">
    <location>
        <begin position="169"/>
        <end position="189"/>
    </location>
</feature>
<accession>A0AAN9ME70</accession>
<reference evidence="2 3" key="1">
    <citation type="submission" date="2024-01" db="EMBL/GenBank/DDBJ databases">
        <title>The genomes of 5 underutilized Papilionoideae crops provide insights into root nodulation and disease resistanc.</title>
        <authorList>
            <person name="Jiang F."/>
        </authorList>
    </citation>
    <scope>NUCLEOTIDE SEQUENCE [LARGE SCALE GENOMIC DNA]</scope>
    <source>
        <strain evidence="2">LVBAO_FW01</strain>
        <tissue evidence="2">Leaves</tissue>
    </source>
</reference>
<sequence length="189" mass="20903">MRSMGIGPGLLWVFKQRTQHQPNLLVGFLKFCINFKAHSRELGHVQSHAMHGVQKAYSTVQAASGVAVTTAFVLCPKYLGMLQVCCICLHLDSNPRYGHTGVRRLPIIVDSNMHGYIMSKSCQSHIQILNKVLCGLIVRHEGSDKEFSPIEAAISAWQRNILRPPGLSSSGSLKNTFFSSSPRDAKNFP</sequence>
<name>A0AAN9ME70_CANGL</name>
<keyword evidence="3" id="KW-1185">Reference proteome</keyword>